<proteinExistence type="inferred from homology"/>
<evidence type="ECO:0000256" key="1">
    <source>
        <dbReference type="ARBA" id="ARBA00006594"/>
    </source>
</evidence>
<dbReference type="GO" id="GO:0009307">
    <property type="term" value="P:DNA restriction-modification system"/>
    <property type="evidence" value="ECO:0007669"/>
    <property type="project" value="UniProtKB-KW"/>
</dbReference>
<keyword evidence="4" id="KW-0808">Transferase</keyword>
<protein>
    <recommendedName>
        <fullName evidence="2">site-specific DNA-methyltransferase (adenine-specific)</fullName>
        <ecNumber evidence="2">2.1.1.72</ecNumber>
    </recommendedName>
</protein>
<gene>
    <name evidence="10" type="ORF">IV500_03310</name>
</gene>
<dbReference type="PRINTS" id="PR00507">
    <property type="entry name" value="N12N6MTFRASE"/>
</dbReference>
<keyword evidence="5" id="KW-0949">S-adenosyl-L-methionine</keyword>
<dbReference type="RefSeq" id="WP_196395413.1">
    <property type="nucleotide sequence ID" value="NZ_JADNYM010000004.1"/>
</dbReference>
<accession>A0A931CM72</accession>
<dbReference type="Pfam" id="PF12161">
    <property type="entry name" value="HsdM_N"/>
    <property type="match status" value="1"/>
</dbReference>
<evidence type="ECO:0000259" key="8">
    <source>
        <dbReference type="Pfam" id="PF02384"/>
    </source>
</evidence>
<dbReference type="EMBL" id="JADNYM010000004">
    <property type="protein sequence ID" value="MBG0738456.1"/>
    <property type="molecule type" value="Genomic_DNA"/>
</dbReference>
<evidence type="ECO:0000313" key="11">
    <source>
        <dbReference type="Proteomes" id="UP000655366"/>
    </source>
</evidence>
<keyword evidence="6" id="KW-0680">Restriction system</keyword>
<evidence type="ECO:0000259" key="9">
    <source>
        <dbReference type="Pfam" id="PF12161"/>
    </source>
</evidence>
<dbReference type="Pfam" id="PF02384">
    <property type="entry name" value="N6_Mtase"/>
    <property type="match status" value="1"/>
</dbReference>
<dbReference type="PANTHER" id="PTHR42933:SF4">
    <property type="entry name" value="TYPE I RESTRICTION ENZYME ECOKI METHYLASE SUBUNIT"/>
    <property type="match status" value="1"/>
</dbReference>
<dbReference type="GO" id="GO:0032259">
    <property type="term" value="P:methylation"/>
    <property type="evidence" value="ECO:0007669"/>
    <property type="project" value="UniProtKB-KW"/>
</dbReference>
<dbReference type="AlphaFoldDB" id="A0A931CM72"/>
<evidence type="ECO:0000256" key="2">
    <source>
        <dbReference type="ARBA" id="ARBA00011900"/>
    </source>
</evidence>
<evidence type="ECO:0000256" key="3">
    <source>
        <dbReference type="ARBA" id="ARBA00022603"/>
    </source>
</evidence>
<dbReference type="EC" id="2.1.1.72" evidence="2"/>
<evidence type="ECO:0000256" key="5">
    <source>
        <dbReference type="ARBA" id="ARBA00022691"/>
    </source>
</evidence>
<feature type="domain" description="DNA methylase adenine-specific" evidence="8">
    <location>
        <begin position="130"/>
        <end position="449"/>
    </location>
</feature>
<keyword evidence="11" id="KW-1185">Reference proteome</keyword>
<dbReference type="InterPro" id="IPR051537">
    <property type="entry name" value="DNA_Adenine_Mtase"/>
</dbReference>
<dbReference type="InterPro" id="IPR038333">
    <property type="entry name" value="T1MK-like_N_sf"/>
</dbReference>
<dbReference type="SUPFAM" id="SSF53335">
    <property type="entry name" value="S-adenosyl-L-methionine-dependent methyltransferases"/>
    <property type="match status" value="1"/>
</dbReference>
<evidence type="ECO:0000256" key="7">
    <source>
        <dbReference type="ARBA" id="ARBA00047942"/>
    </source>
</evidence>
<reference evidence="10 11" key="1">
    <citation type="submission" date="2020-11" db="EMBL/GenBank/DDBJ databases">
        <title>Arthrobacter antarcticus sp. nov., isolated from Antarctic Soil.</title>
        <authorList>
            <person name="Li J."/>
        </authorList>
    </citation>
    <scope>NUCLEOTIDE SEQUENCE [LARGE SCALE GENOMIC DNA]</scope>
    <source>
        <strain evidence="10 11">Z1-20</strain>
    </source>
</reference>
<dbReference type="InterPro" id="IPR022749">
    <property type="entry name" value="D12N6_MeTrfase_N"/>
</dbReference>
<dbReference type="Proteomes" id="UP000655366">
    <property type="component" value="Unassembled WGS sequence"/>
</dbReference>
<comment type="caution">
    <text evidence="10">The sequence shown here is derived from an EMBL/GenBank/DDBJ whole genome shotgun (WGS) entry which is preliminary data.</text>
</comment>
<dbReference type="GO" id="GO:0008170">
    <property type="term" value="F:N-methyltransferase activity"/>
    <property type="evidence" value="ECO:0007669"/>
    <property type="project" value="InterPro"/>
</dbReference>
<dbReference type="InterPro" id="IPR003356">
    <property type="entry name" value="DNA_methylase_A-5"/>
</dbReference>
<comment type="catalytic activity">
    <reaction evidence="7">
        <text>a 2'-deoxyadenosine in DNA + S-adenosyl-L-methionine = an N(6)-methyl-2'-deoxyadenosine in DNA + S-adenosyl-L-homocysteine + H(+)</text>
        <dbReference type="Rhea" id="RHEA:15197"/>
        <dbReference type="Rhea" id="RHEA-COMP:12418"/>
        <dbReference type="Rhea" id="RHEA-COMP:12419"/>
        <dbReference type="ChEBI" id="CHEBI:15378"/>
        <dbReference type="ChEBI" id="CHEBI:57856"/>
        <dbReference type="ChEBI" id="CHEBI:59789"/>
        <dbReference type="ChEBI" id="CHEBI:90615"/>
        <dbReference type="ChEBI" id="CHEBI:90616"/>
        <dbReference type="EC" id="2.1.1.72"/>
    </reaction>
</comment>
<feature type="domain" description="N6 adenine-specific DNA methyltransferase N-terminal" evidence="9">
    <location>
        <begin position="11"/>
        <end position="118"/>
    </location>
</feature>
<dbReference type="PANTHER" id="PTHR42933">
    <property type="entry name" value="SLR6095 PROTEIN"/>
    <property type="match status" value="1"/>
</dbReference>
<name>A0A931CM72_9MICC</name>
<evidence type="ECO:0000256" key="4">
    <source>
        <dbReference type="ARBA" id="ARBA00022679"/>
    </source>
</evidence>
<comment type="similarity">
    <text evidence="1">Belongs to the N(4)/N(6)-methyltransferase family.</text>
</comment>
<keyword evidence="3 10" id="KW-0489">Methyltransferase</keyword>
<dbReference type="InterPro" id="IPR002052">
    <property type="entry name" value="DNA_methylase_N6_adenine_CS"/>
</dbReference>
<dbReference type="Gene3D" id="3.40.50.150">
    <property type="entry name" value="Vaccinia Virus protein VP39"/>
    <property type="match status" value="1"/>
</dbReference>
<organism evidence="10 11">
    <name type="scientific">Arthrobacter terrae</name>
    <dbReference type="NCBI Taxonomy" id="2935737"/>
    <lineage>
        <taxon>Bacteria</taxon>
        <taxon>Bacillati</taxon>
        <taxon>Actinomycetota</taxon>
        <taxon>Actinomycetes</taxon>
        <taxon>Micrococcales</taxon>
        <taxon>Micrococcaceae</taxon>
        <taxon>Arthrobacter</taxon>
    </lineage>
</organism>
<dbReference type="InterPro" id="IPR029063">
    <property type="entry name" value="SAM-dependent_MTases_sf"/>
</dbReference>
<evidence type="ECO:0000256" key="6">
    <source>
        <dbReference type="ARBA" id="ARBA00022747"/>
    </source>
</evidence>
<sequence length="507" mass="56471">MSNHAELRRLVDKLWSYCDVLRDAGVAAIEYVEQLSFLLFLKMADEREKNPSNPKKVFPPGPDVSWDRLANLSGDALEVEYQRVLRELGKEPTNLGVIFRKAQNRIQEPALLRKLIRDLIGTETWSVGGDLNGDAYEALLQRSASDVKSGAGQYFTPRPLIHAMVEVMRPVPADLIIDPACGTGGFLLSAVEYIERHFGTGMTPDQRENLSSGQLVRGVELVVSTARLATMNLFLHGVGRENGEPVIDVRDALSGVPSTRATLVLANPPFGKKSSITVTDDEGRAEREDVSYSRPDFWVTTTNKQLNFLQHIASLMAVGGRAAVVVPDNVLFEGGVGETIRRRLLKEYDVHTLLRLPTGIFCAGGVKANVLFFDRKRARPEKPWTEKLWVYDFRVGEHFTMKQNPLREEHLADFIASFAAEDRAQREESERFTSFGYEELLARDKVNLDITWLKDPALESADDGVPPEIIAQEIVEDLRAALAEFAAVADALAARAVERNDAERDSV</sequence>
<dbReference type="GO" id="GO:0003677">
    <property type="term" value="F:DNA binding"/>
    <property type="evidence" value="ECO:0007669"/>
    <property type="project" value="InterPro"/>
</dbReference>
<dbReference type="PROSITE" id="PS00092">
    <property type="entry name" value="N6_MTASE"/>
    <property type="match status" value="1"/>
</dbReference>
<dbReference type="GO" id="GO:0009007">
    <property type="term" value="F:site-specific DNA-methyltransferase (adenine-specific) activity"/>
    <property type="evidence" value="ECO:0007669"/>
    <property type="project" value="UniProtKB-EC"/>
</dbReference>
<dbReference type="Gene3D" id="1.20.1260.30">
    <property type="match status" value="1"/>
</dbReference>
<evidence type="ECO:0000313" key="10">
    <source>
        <dbReference type="EMBL" id="MBG0738456.1"/>
    </source>
</evidence>